<comment type="caution">
    <text evidence="1">The sequence shown here is derived from an EMBL/GenBank/DDBJ whole genome shotgun (WGS) entry which is preliminary data.</text>
</comment>
<reference evidence="1" key="1">
    <citation type="submission" date="2023-07" db="EMBL/GenBank/DDBJ databases">
        <title>draft genome sequence of fig (Ficus carica).</title>
        <authorList>
            <person name="Takahashi T."/>
            <person name="Nishimura K."/>
        </authorList>
    </citation>
    <scope>NUCLEOTIDE SEQUENCE</scope>
</reference>
<evidence type="ECO:0000313" key="2">
    <source>
        <dbReference type="Proteomes" id="UP001187192"/>
    </source>
</evidence>
<evidence type="ECO:0000313" key="1">
    <source>
        <dbReference type="EMBL" id="GMN59540.1"/>
    </source>
</evidence>
<name>A0AA88J1E3_FICCA</name>
<protein>
    <submittedName>
        <fullName evidence="1">Uncharacterized protein</fullName>
    </submittedName>
</protein>
<proteinExistence type="predicted"/>
<dbReference type="EMBL" id="BTGU01000088">
    <property type="protein sequence ID" value="GMN59540.1"/>
    <property type="molecule type" value="Genomic_DNA"/>
</dbReference>
<dbReference type="Proteomes" id="UP001187192">
    <property type="component" value="Unassembled WGS sequence"/>
</dbReference>
<dbReference type="AlphaFoldDB" id="A0AA88J1E3"/>
<sequence length="104" mass="11142">MKISIFQSLPVTTSTGGLLFDYQPVITSAGGLPIGYPWVTTSSGRLPTVVRGDSSIKPQLPVKEIRSPPYAAMTHQEDPSAGAWGDLLNVGAKIVTLWAMRDND</sequence>
<organism evidence="1 2">
    <name type="scientific">Ficus carica</name>
    <name type="common">Common fig</name>
    <dbReference type="NCBI Taxonomy" id="3494"/>
    <lineage>
        <taxon>Eukaryota</taxon>
        <taxon>Viridiplantae</taxon>
        <taxon>Streptophyta</taxon>
        <taxon>Embryophyta</taxon>
        <taxon>Tracheophyta</taxon>
        <taxon>Spermatophyta</taxon>
        <taxon>Magnoliopsida</taxon>
        <taxon>eudicotyledons</taxon>
        <taxon>Gunneridae</taxon>
        <taxon>Pentapetalae</taxon>
        <taxon>rosids</taxon>
        <taxon>fabids</taxon>
        <taxon>Rosales</taxon>
        <taxon>Moraceae</taxon>
        <taxon>Ficeae</taxon>
        <taxon>Ficus</taxon>
    </lineage>
</organism>
<keyword evidence="2" id="KW-1185">Reference proteome</keyword>
<gene>
    <name evidence="1" type="ORF">TIFTF001_028632</name>
</gene>
<accession>A0AA88J1E3</accession>